<evidence type="ECO:0000313" key="3">
    <source>
        <dbReference type="Proteomes" id="UP000215914"/>
    </source>
</evidence>
<gene>
    <name evidence="2" type="ORF">HanXRQr2_Chr12g0562251</name>
</gene>
<proteinExistence type="predicted"/>
<evidence type="ECO:0000259" key="1">
    <source>
        <dbReference type="Pfam" id="PF17766"/>
    </source>
</evidence>
<reference evidence="2" key="2">
    <citation type="submission" date="2020-06" db="EMBL/GenBank/DDBJ databases">
        <title>Helianthus annuus Genome sequencing and assembly Release 2.</title>
        <authorList>
            <person name="Gouzy J."/>
            <person name="Langlade N."/>
            <person name="Munos S."/>
        </authorList>
    </citation>
    <scope>NUCLEOTIDE SEQUENCE</scope>
    <source>
        <tissue evidence="2">Leaves</tissue>
    </source>
</reference>
<feature type="domain" description="Subtilisin-like protease fibronectin type-III" evidence="1">
    <location>
        <begin position="17"/>
        <end position="117"/>
    </location>
</feature>
<reference evidence="2" key="1">
    <citation type="journal article" date="2017" name="Nature">
        <title>The sunflower genome provides insights into oil metabolism, flowering and Asterid evolution.</title>
        <authorList>
            <person name="Badouin H."/>
            <person name="Gouzy J."/>
            <person name="Grassa C.J."/>
            <person name="Murat F."/>
            <person name="Staton S.E."/>
            <person name="Cottret L."/>
            <person name="Lelandais-Briere C."/>
            <person name="Owens G.L."/>
            <person name="Carrere S."/>
            <person name="Mayjonade B."/>
            <person name="Legrand L."/>
            <person name="Gill N."/>
            <person name="Kane N.C."/>
            <person name="Bowers J.E."/>
            <person name="Hubner S."/>
            <person name="Bellec A."/>
            <person name="Berard A."/>
            <person name="Berges H."/>
            <person name="Blanchet N."/>
            <person name="Boniface M.C."/>
            <person name="Brunel D."/>
            <person name="Catrice O."/>
            <person name="Chaidir N."/>
            <person name="Claudel C."/>
            <person name="Donnadieu C."/>
            <person name="Faraut T."/>
            <person name="Fievet G."/>
            <person name="Helmstetter N."/>
            <person name="King M."/>
            <person name="Knapp S.J."/>
            <person name="Lai Z."/>
            <person name="Le Paslier M.C."/>
            <person name="Lippi Y."/>
            <person name="Lorenzon L."/>
            <person name="Mandel J.R."/>
            <person name="Marage G."/>
            <person name="Marchand G."/>
            <person name="Marquand E."/>
            <person name="Bret-Mestries E."/>
            <person name="Morien E."/>
            <person name="Nambeesan S."/>
            <person name="Nguyen T."/>
            <person name="Pegot-Espagnet P."/>
            <person name="Pouilly N."/>
            <person name="Raftis F."/>
            <person name="Sallet E."/>
            <person name="Schiex T."/>
            <person name="Thomas J."/>
            <person name="Vandecasteele C."/>
            <person name="Vares D."/>
            <person name="Vear F."/>
            <person name="Vautrin S."/>
            <person name="Crespi M."/>
            <person name="Mangin B."/>
            <person name="Burke J.M."/>
            <person name="Salse J."/>
            <person name="Munos S."/>
            <person name="Vincourt P."/>
            <person name="Rieseberg L.H."/>
            <person name="Langlade N.B."/>
        </authorList>
    </citation>
    <scope>NUCLEOTIDE SEQUENCE</scope>
    <source>
        <tissue evidence="2">Leaves</tissue>
    </source>
</reference>
<evidence type="ECO:0000313" key="2">
    <source>
        <dbReference type="EMBL" id="KAF5779666.1"/>
    </source>
</evidence>
<keyword evidence="3" id="KW-1185">Reference proteome</keyword>
<dbReference type="Gene3D" id="2.60.40.2310">
    <property type="match status" value="1"/>
</dbReference>
<dbReference type="Proteomes" id="UP000215914">
    <property type="component" value="Unassembled WGS sequence"/>
</dbReference>
<dbReference type="GO" id="GO:0016787">
    <property type="term" value="F:hydrolase activity"/>
    <property type="evidence" value="ECO:0007669"/>
    <property type="project" value="UniProtKB-KW"/>
</dbReference>
<dbReference type="Gramene" id="mRNA:HanXRQr2_Chr12g0562251">
    <property type="protein sequence ID" value="CDS:HanXRQr2_Chr12g0562251.1"/>
    <property type="gene ID" value="HanXRQr2_Chr12g0562251"/>
</dbReference>
<dbReference type="InterPro" id="IPR041469">
    <property type="entry name" value="Subtilisin-like_FN3"/>
</dbReference>
<dbReference type="EC" id="3.4.21.25" evidence="2"/>
<name>A0A9K3HK01_HELAN</name>
<keyword evidence="2" id="KW-0378">Hydrolase</keyword>
<organism evidence="2 3">
    <name type="scientific">Helianthus annuus</name>
    <name type="common">Common sunflower</name>
    <dbReference type="NCBI Taxonomy" id="4232"/>
    <lineage>
        <taxon>Eukaryota</taxon>
        <taxon>Viridiplantae</taxon>
        <taxon>Streptophyta</taxon>
        <taxon>Embryophyta</taxon>
        <taxon>Tracheophyta</taxon>
        <taxon>Spermatophyta</taxon>
        <taxon>Magnoliopsida</taxon>
        <taxon>eudicotyledons</taxon>
        <taxon>Gunneridae</taxon>
        <taxon>Pentapetalae</taxon>
        <taxon>asterids</taxon>
        <taxon>campanulids</taxon>
        <taxon>Asterales</taxon>
        <taxon>Asteraceae</taxon>
        <taxon>Asteroideae</taxon>
        <taxon>Heliantheae alliance</taxon>
        <taxon>Heliantheae</taxon>
        <taxon>Helianthus</taxon>
    </lineage>
</organism>
<protein>
    <submittedName>
        <fullName evidence="2">Cucumisin</fullName>
        <ecNumber evidence="2">3.4.21.25</ecNumber>
    </submittedName>
</protein>
<dbReference type="EMBL" id="MNCJ02000327">
    <property type="protein sequence ID" value="KAF5779666.1"/>
    <property type="molecule type" value="Genomic_DNA"/>
</dbReference>
<accession>A0A9K3HK01</accession>
<dbReference type="AlphaFoldDB" id="A0A9K3HK01"/>
<dbReference type="Pfam" id="PF17766">
    <property type="entry name" value="fn3_6"/>
    <property type="match status" value="1"/>
</dbReference>
<comment type="caution">
    <text evidence="2">The sequence shown here is derived from an EMBL/GenBank/DDBJ whole genome shotgun (WGS) entry which is preliminary data.</text>
</comment>
<sequence>MIHKNASCPMKLATKEINYPSMAVQVVAGESFVVSFPRSVTNVGRANSTYVARIEGDRSKLHVSVEPNTLQFTTVNQKMKFVLTLTVTGNKMKHSTPKRMSLVWTDVVHRVQSPIVIYKYNILWRRGDF</sequence>